<accession>A0A1I5A020</accession>
<dbReference type="PROSITE" id="PS51724">
    <property type="entry name" value="SPOR"/>
    <property type="match status" value="1"/>
</dbReference>
<keyword evidence="1" id="KW-0175">Coiled coil</keyword>
<evidence type="ECO:0000256" key="2">
    <source>
        <dbReference type="SAM" id="Phobius"/>
    </source>
</evidence>
<evidence type="ECO:0000259" key="3">
    <source>
        <dbReference type="PROSITE" id="PS51724"/>
    </source>
</evidence>
<dbReference type="InterPro" id="IPR007730">
    <property type="entry name" value="SPOR-like_dom"/>
</dbReference>
<keyword evidence="2" id="KW-0472">Membrane</keyword>
<dbReference type="Proteomes" id="UP000199153">
    <property type="component" value="Unassembled WGS sequence"/>
</dbReference>
<dbReference type="EMBL" id="FOVL01000008">
    <property type="protein sequence ID" value="SFN55756.1"/>
    <property type="molecule type" value="Genomic_DNA"/>
</dbReference>
<dbReference type="AlphaFoldDB" id="A0A1I5A020"/>
<dbReference type="Pfam" id="PF18174">
    <property type="entry name" value="HU-CCDC81_bac_1"/>
    <property type="match status" value="1"/>
</dbReference>
<dbReference type="OrthoDB" id="653949at2"/>
<organism evidence="4 5">
    <name type="scientific">Salegentibacter flavus</name>
    <dbReference type="NCBI Taxonomy" id="287099"/>
    <lineage>
        <taxon>Bacteria</taxon>
        <taxon>Pseudomonadati</taxon>
        <taxon>Bacteroidota</taxon>
        <taxon>Flavobacteriia</taxon>
        <taxon>Flavobacteriales</taxon>
        <taxon>Flavobacteriaceae</taxon>
        <taxon>Salegentibacter</taxon>
    </lineage>
</organism>
<feature type="domain" description="SPOR" evidence="3">
    <location>
        <begin position="232"/>
        <end position="310"/>
    </location>
</feature>
<evidence type="ECO:0000313" key="5">
    <source>
        <dbReference type="Proteomes" id="UP000199153"/>
    </source>
</evidence>
<dbReference type="RefSeq" id="WP_093408076.1">
    <property type="nucleotide sequence ID" value="NZ_FOVL01000008.1"/>
</dbReference>
<dbReference type="SUPFAM" id="SSF110997">
    <property type="entry name" value="Sporulation related repeat"/>
    <property type="match status" value="1"/>
</dbReference>
<sequence length="310" mass="35045">MNIINHIQDLLYRYECVILPGFGAFLSQRQPAYIQEDTGAFYPPKKLVSFNGQLVKSDGLLANYISEAENISYPAAVNRIVFFVDNLENSLNSDGTVELEDIGQFSYSEEGNLQFEPVEKLNFLTDSFGLESINAGKVNREVYKEQVEELEEKTPINFTPERRKTPAFLKYAAVAVIALGLGGFTGLNIYSDQVTKHNLAEQQEAQDQLQQQIQQATFVIDNPLPAITFNIEKQSGNYHIVAGAFRVEENAKKKVEELRNEGYKARLIDVNKFGLHQVVYQSLQTRGEALKVLRDVKRSNEGAWLLIQEL</sequence>
<evidence type="ECO:0000313" key="4">
    <source>
        <dbReference type="EMBL" id="SFN55756.1"/>
    </source>
</evidence>
<reference evidence="4 5" key="1">
    <citation type="submission" date="2016-10" db="EMBL/GenBank/DDBJ databases">
        <authorList>
            <person name="de Groot N.N."/>
        </authorList>
    </citation>
    <scope>NUCLEOTIDE SEQUENCE [LARGE SCALE GENOMIC DNA]</scope>
    <source>
        <strain evidence="4 5">DSM 17794</strain>
    </source>
</reference>
<dbReference type="Gene3D" id="3.30.70.1070">
    <property type="entry name" value="Sporulation related repeat"/>
    <property type="match status" value="1"/>
</dbReference>
<evidence type="ECO:0000256" key="1">
    <source>
        <dbReference type="SAM" id="Coils"/>
    </source>
</evidence>
<feature type="transmembrane region" description="Helical" evidence="2">
    <location>
        <begin position="168"/>
        <end position="190"/>
    </location>
</feature>
<dbReference type="Pfam" id="PF05036">
    <property type="entry name" value="SPOR"/>
    <property type="match status" value="1"/>
</dbReference>
<proteinExistence type="predicted"/>
<keyword evidence="5" id="KW-1185">Reference proteome</keyword>
<dbReference type="STRING" id="287099.SAMN05660413_01601"/>
<dbReference type="GO" id="GO:0042834">
    <property type="term" value="F:peptidoglycan binding"/>
    <property type="evidence" value="ECO:0007669"/>
    <property type="project" value="InterPro"/>
</dbReference>
<keyword evidence="2" id="KW-1133">Transmembrane helix</keyword>
<feature type="coiled-coil region" evidence="1">
    <location>
        <begin position="199"/>
        <end position="261"/>
    </location>
</feature>
<protein>
    <submittedName>
        <fullName evidence="4">Sporulation related domain-containing protein</fullName>
    </submittedName>
</protein>
<name>A0A1I5A020_9FLAO</name>
<dbReference type="Pfam" id="PF18175">
    <property type="entry name" value="HU-CCDC81_bac_2"/>
    <property type="match status" value="1"/>
</dbReference>
<dbReference type="InterPro" id="IPR036680">
    <property type="entry name" value="SPOR-like_sf"/>
</dbReference>
<keyword evidence="2" id="KW-0812">Transmembrane</keyword>
<gene>
    <name evidence="4" type="ORF">SAMN05660413_01601</name>
</gene>
<dbReference type="InterPro" id="IPR040495">
    <property type="entry name" value="HU-CCDC81_bac_1"/>
</dbReference>
<dbReference type="InterPro" id="IPR041268">
    <property type="entry name" value="HU-CCDC81_bac_2"/>
</dbReference>